<comment type="caution">
    <text evidence="1">The sequence shown here is derived from an EMBL/GenBank/DDBJ whole genome shotgun (WGS) entry which is preliminary data.</text>
</comment>
<gene>
    <name evidence="1" type="ORF">SCALOS_LOCUS8686</name>
</gene>
<evidence type="ECO:0000313" key="2">
    <source>
        <dbReference type="Proteomes" id="UP000789860"/>
    </source>
</evidence>
<proteinExistence type="predicted"/>
<keyword evidence="2" id="KW-1185">Reference proteome</keyword>
<evidence type="ECO:0000313" key="1">
    <source>
        <dbReference type="EMBL" id="CAG8651687.1"/>
    </source>
</evidence>
<protein>
    <submittedName>
        <fullName evidence="1">8144_t:CDS:1</fullName>
    </submittedName>
</protein>
<dbReference type="Proteomes" id="UP000789860">
    <property type="component" value="Unassembled WGS sequence"/>
</dbReference>
<accession>A0ACA9NJE0</accession>
<name>A0ACA9NJE0_9GLOM</name>
<sequence length="97" mass="11365">IVFTMNLFIIENKEYSRFLDEESELYKDLNYDCTLLDNSHSDVQSEFFCNSTTTNVINIISLVEDENFIFTEAISNFIKAYTNSRLLNDDNLEDNIN</sequence>
<feature type="non-terminal residue" evidence="1">
    <location>
        <position position="1"/>
    </location>
</feature>
<reference evidence="1" key="1">
    <citation type="submission" date="2021-06" db="EMBL/GenBank/DDBJ databases">
        <authorList>
            <person name="Kallberg Y."/>
            <person name="Tangrot J."/>
            <person name="Rosling A."/>
        </authorList>
    </citation>
    <scope>NUCLEOTIDE SEQUENCE</scope>
    <source>
        <strain evidence="1">AU212A</strain>
    </source>
</reference>
<dbReference type="EMBL" id="CAJVPM010023935">
    <property type="protein sequence ID" value="CAG8651687.1"/>
    <property type="molecule type" value="Genomic_DNA"/>
</dbReference>
<organism evidence="1 2">
    <name type="scientific">Scutellospora calospora</name>
    <dbReference type="NCBI Taxonomy" id="85575"/>
    <lineage>
        <taxon>Eukaryota</taxon>
        <taxon>Fungi</taxon>
        <taxon>Fungi incertae sedis</taxon>
        <taxon>Mucoromycota</taxon>
        <taxon>Glomeromycotina</taxon>
        <taxon>Glomeromycetes</taxon>
        <taxon>Diversisporales</taxon>
        <taxon>Gigasporaceae</taxon>
        <taxon>Scutellospora</taxon>
    </lineage>
</organism>